<evidence type="ECO:0000313" key="1">
    <source>
        <dbReference type="EMBL" id="MCW4128653.1"/>
    </source>
</evidence>
<accession>A0AAP3BCT9</accession>
<gene>
    <name evidence="1" type="ORF">ONT16_10390</name>
</gene>
<dbReference type="RefSeq" id="WP_264966357.1">
    <property type="nucleotide sequence ID" value="NZ_JAPDVK010000003.1"/>
</dbReference>
<name>A0AAP3BCT9_9BACT</name>
<reference evidence="1" key="1">
    <citation type="submission" date="2022-11" db="EMBL/GenBank/DDBJ databases">
        <title>Genomic repertoires linked with pathogenic potency of arthritogenic Prevotella copri isolated from the gut of rheumatoid arthritis patients.</title>
        <authorList>
            <person name="Nii T."/>
            <person name="Maeda Y."/>
            <person name="Motooka D."/>
            <person name="Naito M."/>
            <person name="Matsumoto Y."/>
            <person name="Ogawa T."/>
            <person name="Oguro-Igashira E."/>
            <person name="Kishikawa T."/>
            <person name="Yamashita M."/>
            <person name="Koizumi S."/>
            <person name="Kurakawa T."/>
            <person name="Okumura R."/>
            <person name="Kayama H."/>
            <person name="Murakami M."/>
            <person name="Sakaguchi T."/>
            <person name="Das B."/>
            <person name="Nakamura S."/>
            <person name="Okada Y."/>
            <person name="Kumanogoh A."/>
            <person name="Takeda K."/>
        </authorList>
    </citation>
    <scope>NUCLEOTIDE SEQUENCE</scope>
    <source>
        <strain evidence="1">F3-75</strain>
    </source>
</reference>
<comment type="caution">
    <text evidence="1">The sequence shown here is derived from an EMBL/GenBank/DDBJ whole genome shotgun (WGS) entry which is preliminary data.</text>
</comment>
<dbReference type="EMBL" id="JAPDVK010000003">
    <property type="protein sequence ID" value="MCW4128653.1"/>
    <property type="molecule type" value="Genomic_DNA"/>
</dbReference>
<evidence type="ECO:0000313" key="2">
    <source>
        <dbReference type="Proteomes" id="UP001209344"/>
    </source>
</evidence>
<dbReference type="AlphaFoldDB" id="A0AAP3BCT9"/>
<organism evidence="1 2">
    <name type="scientific">Segatella copri</name>
    <dbReference type="NCBI Taxonomy" id="165179"/>
    <lineage>
        <taxon>Bacteria</taxon>
        <taxon>Pseudomonadati</taxon>
        <taxon>Bacteroidota</taxon>
        <taxon>Bacteroidia</taxon>
        <taxon>Bacteroidales</taxon>
        <taxon>Prevotellaceae</taxon>
        <taxon>Segatella</taxon>
    </lineage>
</organism>
<dbReference type="Proteomes" id="UP001209344">
    <property type="component" value="Unassembled WGS sequence"/>
</dbReference>
<proteinExistence type="predicted"/>
<sequence length="40" mass="4632">MTEYKRQDITTVLCGALQEVKDHIEGKKRLQSLDSLLEEL</sequence>
<protein>
    <submittedName>
        <fullName evidence="1">Uncharacterized protein</fullName>
    </submittedName>
</protein>